<organism evidence="2 3">
    <name type="scientific">Gossypium arboreum</name>
    <name type="common">Tree cotton</name>
    <name type="synonym">Gossypium nanking</name>
    <dbReference type="NCBI Taxonomy" id="29729"/>
    <lineage>
        <taxon>Eukaryota</taxon>
        <taxon>Viridiplantae</taxon>
        <taxon>Streptophyta</taxon>
        <taxon>Embryophyta</taxon>
        <taxon>Tracheophyta</taxon>
        <taxon>Spermatophyta</taxon>
        <taxon>Magnoliopsida</taxon>
        <taxon>eudicotyledons</taxon>
        <taxon>Gunneridae</taxon>
        <taxon>Pentapetalae</taxon>
        <taxon>rosids</taxon>
        <taxon>malvids</taxon>
        <taxon>Malvales</taxon>
        <taxon>Malvaceae</taxon>
        <taxon>Malvoideae</taxon>
        <taxon>Gossypium</taxon>
    </lineage>
</organism>
<name>A0A0B0M9Q0_GOSAR</name>
<evidence type="ECO:0000313" key="3">
    <source>
        <dbReference type="Proteomes" id="UP000032142"/>
    </source>
</evidence>
<feature type="transmembrane region" description="Helical" evidence="1">
    <location>
        <begin position="65"/>
        <end position="85"/>
    </location>
</feature>
<dbReference type="AlphaFoldDB" id="A0A0B0M9Q0"/>
<sequence length="128" mass="14753">MLHRSASETSTGTFPTLTQMYLSTVSTNWRSNLIHRSYSNWLLHSRPFYILICSTRRSKIPPETVPIFLTVLPLSTLYLLSYLSFFHQNHEIPLPLRSNQHLKVISESILKANATLILRSDYPHSILA</sequence>
<reference evidence="3" key="1">
    <citation type="submission" date="2014-09" db="EMBL/GenBank/DDBJ databases">
        <authorList>
            <person name="Mudge J."/>
            <person name="Ramaraj T."/>
            <person name="Lindquist I.E."/>
            <person name="Bharti A.K."/>
            <person name="Sundararajan A."/>
            <person name="Cameron C.T."/>
            <person name="Woodward J.E."/>
            <person name="May G.D."/>
            <person name="Brubaker C."/>
            <person name="Broadhvest J."/>
            <person name="Wilkins T.A."/>
        </authorList>
    </citation>
    <scope>NUCLEOTIDE SEQUENCE</scope>
    <source>
        <strain evidence="3">cv. AKA8401</strain>
    </source>
</reference>
<evidence type="ECO:0000313" key="2">
    <source>
        <dbReference type="EMBL" id="KHF98797.1"/>
    </source>
</evidence>
<protein>
    <submittedName>
        <fullName evidence="2">Uncharacterized protein</fullName>
    </submittedName>
</protein>
<evidence type="ECO:0000256" key="1">
    <source>
        <dbReference type="SAM" id="Phobius"/>
    </source>
</evidence>
<dbReference type="EMBL" id="JRRC01052467">
    <property type="protein sequence ID" value="KHF98797.1"/>
    <property type="molecule type" value="Genomic_DNA"/>
</dbReference>
<accession>A0A0B0M9Q0</accession>
<keyword evidence="1" id="KW-0472">Membrane</keyword>
<comment type="caution">
    <text evidence="2">The sequence shown here is derived from an EMBL/GenBank/DDBJ whole genome shotgun (WGS) entry which is preliminary data.</text>
</comment>
<gene>
    <name evidence="2" type="ORF">F383_38080</name>
</gene>
<keyword evidence="1" id="KW-1133">Transmembrane helix</keyword>
<dbReference type="Proteomes" id="UP000032142">
    <property type="component" value="Unassembled WGS sequence"/>
</dbReference>
<keyword evidence="3" id="KW-1185">Reference proteome</keyword>
<keyword evidence="1" id="KW-0812">Transmembrane</keyword>
<proteinExistence type="predicted"/>